<keyword evidence="4" id="KW-0808">Transferase</keyword>
<dbReference type="GO" id="GO:0050354">
    <property type="term" value="F:triokinase activity"/>
    <property type="evidence" value="ECO:0007669"/>
    <property type="project" value="UniProtKB-EC"/>
</dbReference>
<dbReference type="SMART" id="SM01120">
    <property type="entry name" value="Dak2"/>
    <property type="match status" value="1"/>
</dbReference>
<keyword evidence="8" id="KW-0067">ATP-binding</keyword>
<evidence type="ECO:0000256" key="7">
    <source>
        <dbReference type="ARBA" id="ARBA00022798"/>
    </source>
</evidence>
<organism evidence="13 14">
    <name type="scientific">Piedraia hortae CBS 480.64</name>
    <dbReference type="NCBI Taxonomy" id="1314780"/>
    <lineage>
        <taxon>Eukaryota</taxon>
        <taxon>Fungi</taxon>
        <taxon>Dikarya</taxon>
        <taxon>Ascomycota</taxon>
        <taxon>Pezizomycotina</taxon>
        <taxon>Dothideomycetes</taxon>
        <taxon>Dothideomycetidae</taxon>
        <taxon>Capnodiales</taxon>
        <taxon>Piedraiaceae</taxon>
        <taxon>Piedraia</taxon>
    </lineage>
</organism>
<dbReference type="AlphaFoldDB" id="A0A6A7BRI6"/>
<comment type="similarity">
    <text evidence="3">Belongs to the dihydroxyacetone kinase (DAK) family.</text>
</comment>
<dbReference type="Proteomes" id="UP000799421">
    <property type="component" value="Unassembled WGS sequence"/>
</dbReference>
<dbReference type="PANTHER" id="PTHR28629">
    <property type="entry name" value="TRIOKINASE/FMN CYCLASE"/>
    <property type="match status" value="1"/>
</dbReference>
<evidence type="ECO:0000256" key="3">
    <source>
        <dbReference type="ARBA" id="ARBA00008757"/>
    </source>
</evidence>
<evidence type="ECO:0000259" key="11">
    <source>
        <dbReference type="PROSITE" id="PS51480"/>
    </source>
</evidence>
<comment type="catalytic activity">
    <reaction evidence="10">
        <text>dihydroxyacetone + ATP = dihydroxyacetone phosphate + ADP + H(+)</text>
        <dbReference type="Rhea" id="RHEA:15773"/>
        <dbReference type="ChEBI" id="CHEBI:15378"/>
        <dbReference type="ChEBI" id="CHEBI:16016"/>
        <dbReference type="ChEBI" id="CHEBI:30616"/>
        <dbReference type="ChEBI" id="CHEBI:57642"/>
        <dbReference type="ChEBI" id="CHEBI:456216"/>
        <dbReference type="EC" id="2.7.1.29"/>
    </reaction>
</comment>
<dbReference type="OrthoDB" id="1724672at2759"/>
<feature type="domain" description="DhaL" evidence="11">
    <location>
        <begin position="387"/>
        <end position="573"/>
    </location>
</feature>
<dbReference type="Gene3D" id="3.40.50.10440">
    <property type="entry name" value="Dihydroxyacetone kinase, domain 1"/>
    <property type="match status" value="1"/>
</dbReference>
<evidence type="ECO:0000256" key="4">
    <source>
        <dbReference type="ARBA" id="ARBA00022679"/>
    </source>
</evidence>
<evidence type="ECO:0000256" key="9">
    <source>
        <dbReference type="ARBA" id="ARBA00047974"/>
    </source>
</evidence>
<feature type="domain" description="DhaK" evidence="12">
    <location>
        <begin position="9"/>
        <end position="348"/>
    </location>
</feature>
<dbReference type="InterPro" id="IPR036117">
    <property type="entry name" value="DhaL_dom_sf"/>
</dbReference>
<evidence type="ECO:0000313" key="14">
    <source>
        <dbReference type="Proteomes" id="UP000799421"/>
    </source>
</evidence>
<comment type="function">
    <text evidence="1">Catalyzes both the phosphorylation of dihydroxyacetone and of glyceraldehyde.</text>
</comment>
<dbReference type="SUPFAM" id="SSF101473">
    <property type="entry name" value="DhaL-like"/>
    <property type="match status" value="1"/>
</dbReference>
<name>A0A6A7BRI6_9PEZI</name>
<sequence>MSTKHFFPSTEGVVILGLESLVSRNSHLSLDAAHKVVFNKLHSRSNVALISGGGSGHEPAWSGYVGNGMLSASVSGEVFSSPATSQVLAAMKHVPSDKGIILAITNYTGDNLHFGLAKEKAHAGGQKVEILRLTDDAALGRSQSTNTGRRGLAGNVLVLKLVGHAASQEESFDTCIRLGEATNSNLVTVGASLDHCRIPGKASDKDIPKNTIFLGMGIHNEPGLREVTPIPSAQDVVKEMLKYALDPSDPDRSFVPFNSNDTTVLLINNFGGISNFELEALTSVTKKMLATEWHLESKRVYVQSFETSLNAPGWSITILNVSGVTRQCRISEEDLLTMLDADTTAPAWPRCGYTHAASVENSPLAEPQSTPRSAAGDTDHLAKVVPLKLLSSLRAGCKATLALEPQITKWDSFLGDGDCGEAVSLICNGILRVLDENLTTELPLLTAIEDVISEVGGTLAALVAIFLTAFTRLLGESPGNVGASLKGALETLFKYTNARKGNKTVVSALEPFCDEFEQGGLHKAAKSAMQGAQGTKAEAGSFGRAAYVAGSAKEDVPDPGAMALATFLEAFANEFESGTG</sequence>
<comment type="catalytic activity">
    <reaction evidence="9">
        <text>D-glyceraldehyde + ATP = D-glyceraldehyde 3-phosphate + ADP + H(+)</text>
        <dbReference type="Rhea" id="RHEA:13941"/>
        <dbReference type="ChEBI" id="CHEBI:15378"/>
        <dbReference type="ChEBI" id="CHEBI:17378"/>
        <dbReference type="ChEBI" id="CHEBI:30616"/>
        <dbReference type="ChEBI" id="CHEBI:59776"/>
        <dbReference type="ChEBI" id="CHEBI:456216"/>
        <dbReference type="EC" id="2.7.1.28"/>
    </reaction>
</comment>
<dbReference type="SUPFAM" id="SSF82549">
    <property type="entry name" value="DAK1/DegV-like"/>
    <property type="match status" value="1"/>
</dbReference>
<evidence type="ECO:0000256" key="1">
    <source>
        <dbReference type="ARBA" id="ARBA00003264"/>
    </source>
</evidence>
<dbReference type="InterPro" id="IPR004007">
    <property type="entry name" value="DhaL_dom"/>
</dbReference>
<dbReference type="Pfam" id="PF02734">
    <property type="entry name" value="Dak2"/>
    <property type="match status" value="1"/>
</dbReference>
<dbReference type="PANTHER" id="PTHR28629:SF1">
    <property type="entry name" value="YALI0F01606P"/>
    <property type="match status" value="1"/>
</dbReference>
<dbReference type="FunFam" id="3.30.1180.20:FF:000001">
    <property type="entry name" value="Dihydroxyacetone kinase 1"/>
    <property type="match status" value="1"/>
</dbReference>
<dbReference type="GO" id="GO:0005524">
    <property type="term" value="F:ATP binding"/>
    <property type="evidence" value="ECO:0007669"/>
    <property type="project" value="UniProtKB-KW"/>
</dbReference>
<dbReference type="FunFam" id="3.40.50.10440:FF:000001">
    <property type="entry name" value="Dihydroxyacetone kinase, DhaK subunit"/>
    <property type="match status" value="1"/>
</dbReference>
<gene>
    <name evidence="13" type="ORF">K470DRAFT_260418</name>
</gene>
<dbReference type="UniPathway" id="UPA00617">
    <property type="reaction ID" value="UER00669"/>
</dbReference>
<keyword evidence="14" id="KW-1185">Reference proteome</keyword>
<dbReference type="Pfam" id="PF02733">
    <property type="entry name" value="Dak1"/>
    <property type="match status" value="1"/>
</dbReference>
<dbReference type="EMBL" id="MU006026">
    <property type="protein sequence ID" value="KAF2857824.1"/>
    <property type="molecule type" value="Genomic_DNA"/>
</dbReference>
<dbReference type="GO" id="GO:0005829">
    <property type="term" value="C:cytosol"/>
    <property type="evidence" value="ECO:0007669"/>
    <property type="project" value="TreeGrafter"/>
</dbReference>
<dbReference type="PROSITE" id="PS51480">
    <property type="entry name" value="DHAL"/>
    <property type="match status" value="1"/>
</dbReference>
<keyword evidence="7" id="KW-0319">Glycerol metabolism</keyword>
<evidence type="ECO:0000256" key="10">
    <source>
        <dbReference type="ARBA" id="ARBA00048898"/>
    </source>
</evidence>
<dbReference type="Gene3D" id="1.25.40.340">
    <property type="match status" value="1"/>
</dbReference>
<keyword evidence="5" id="KW-0547">Nucleotide-binding</keyword>
<keyword evidence="6 13" id="KW-0418">Kinase</keyword>
<dbReference type="InterPro" id="IPR050861">
    <property type="entry name" value="Dihydroxyacetone_Kinase"/>
</dbReference>
<dbReference type="GO" id="GO:0019588">
    <property type="term" value="P:anaerobic glycerol catabolic process"/>
    <property type="evidence" value="ECO:0007669"/>
    <property type="project" value="UniProtKB-UniPathway"/>
</dbReference>
<evidence type="ECO:0000256" key="8">
    <source>
        <dbReference type="ARBA" id="ARBA00022840"/>
    </source>
</evidence>
<comment type="pathway">
    <text evidence="2">Polyol metabolism; glycerol fermentation; glycerone phosphate from glycerol (oxidative route): step 2/2.</text>
</comment>
<dbReference type="Gene3D" id="3.30.1180.20">
    <property type="entry name" value="Dihydroxyacetone kinase, domain 2"/>
    <property type="match status" value="1"/>
</dbReference>
<evidence type="ECO:0000313" key="13">
    <source>
        <dbReference type="EMBL" id="KAF2857824.1"/>
    </source>
</evidence>
<evidence type="ECO:0000256" key="2">
    <source>
        <dbReference type="ARBA" id="ARBA00004778"/>
    </source>
</evidence>
<reference evidence="13" key="1">
    <citation type="journal article" date="2020" name="Stud. Mycol.">
        <title>101 Dothideomycetes genomes: a test case for predicting lifestyles and emergence of pathogens.</title>
        <authorList>
            <person name="Haridas S."/>
            <person name="Albert R."/>
            <person name="Binder M."/>
            <person name="Bloem J."/>
            <person name="Labutti K."/>
            <person name="Salamov A."/>
            <person name="Andreopoulos B."/>
            <person name="Baker S."/>
            <person name="Barry K."/>
            <person name="Bills G."/>
            <person name="Bluhm B."/>
            <person name="Cannon C."/>
            <person name="Castanera R."/>
            <person name="Culley D."/>
            <person name="Daum C."/>
            <person name="Ezra D."/>
            <person name="Gonzalez J."/>
            <person name="Henrissat B."/>
            <person name="Kuo A."/>
            <person name="Liang C."/>
            <person name="Lipzen A."/>
            <person name="Lutzoni F."/>
            <person name="Magnuson J."/>
            <person name="Mondo S."/>
            <person name="Nolan M."/>
            <person name="Ohm R."/>
            <person name="Pangilinan J."/>
            <person name="Park H.-J."/>
            <person name="Ramirez L."/>
            <person name="Alfaro M."/>
            <person name="Sun H."/>
            <person name="Tritt A."/>
            <person name="Yoshinaga Y."/>
            <person name="Zwiers L.-H."/>
            <person name="Turgeon B."/>
            <person name="Goodwin S."/>
            <person name="Spatafora J."/>
            <person name="Crous P."/>
            <person name="Grigoriev I."/>
        </authorList>
    </citation>
    <scope>NUCLEOTIDE SEQUENCE</scope>
    <source>
        <strain evidence="13">CBS 480.64</strain>
    </source>
</reference>
<accession>A0A6A7BRI6</accession>
<evidence type="ECO:0000256" key="5">
    <source>
        <dbReference type="ARBA" id="ARBA00022741"/>
    </source>
</evidence>
<protein>
    <submittedName>
        <fullName evidence="13">Dihydroxyacetone kinase</fullName>
    </submittedName>
</protein>
<dbReference type="GO" id="GO:0004371">
    <property type="term" value="F:glycerone kinase activity"/>
    <property type="evidence" value="ECO:0007669"/>
    <property type="project" value="UniProtKB-EC"/>
</dbReference>
<dbReference type="PROSITE" id="PS51481">
    <property type="entry name" value="DHAK"/>
    <property type="match status" value="1"/>
</dbReference>
<evidence type="ECO:0000256" key="6">
    <source>
        <dbReference type="ARBA" id="ARBA00022777"/>
    </source>
</evidence>
<dbReference type="InterPro" id="IPR004006">
    <property type="entry name" value="DhaK_dom"/>
</dbReference>
<evidence type="ECO:0000259" key="12">
    <source>
        <dbReference type="PROSITE" id="PS51481"/>
    </source>
</evidence>
<proteinExistence type="inferred from homology"/>